<dbReference type="InterPro" id="IPR000170">
    <property type="entry name" value="High_potential_FeS_prot"/>
</dbReference>
<dbReference type="GO" id="GO:0019646">
    <property type="term" value="P:aerobic electron transport chain"/>
    <property type="evidence" value="ECO:0007669"/>
    <property type="project" value="InterPro"/>
</dbReference>
<evidence type="ECO:0000256" key="3">
    <source>
        <dbReference type="ARBA" id="ARBA00022485"/>
    </source>
</evidence>
<feature type="domain" description="High potential iron-sulfur proteins family profile" evidence="10">
    <location>
        <begin position="27"/>
        <end position="100"/>
    </location>
</feature>
<dbReference type="RefSeq" id="WP_034841416.1">
    <property type="nucleotide sequence ID" value="NZ_JOKH01000007.1"/>
</dbReference>
<evidence type="ECO:0000259" key="10">
    <source>
        <dbReference type="PROSITE" id="PS51373"/>
    </source>
</evidence>
<protein>
    <recommendedName>
        <fullName evidence="8">High-potential iron-sulfur protein</fullName>
        <shortName evidence="8">HiPIP</shortName>
    </recommendedName>
</protein>
<keyword evidence="9" id="KW-0732">Signal</keyword>
<keyword evidence="7 8" id="KW-0411">Iron-sulfur</keyword>
<comment type="caution">
    <text evidence="11">The sequence shown here is derived from an EMBL/GenBank/DDBJ whole genome shotgun (WGS) entry which is preliminary data.</text>
</comment>
<evidence type="ECO:0000313" key="11">
    <source>
        <dbReference type="EMBL" id="KEQ15087.1"/>
    </source>
</evidence>
<keyword evidence="6 8" id="KW-0408">Iron</keyword>
<dbReference type="OrthoDB" id="5298540at2"/>
<keyword evidence="2 8" id="KW-0813">Transport</keyword>
<dbReference type="GO" id="GO:0051539">
    <property type="term" value="F:4 iron, 4 sulfur cluster binding"/>
    <property type="evidence" value="ECO:0007669"/>
    <property type="project" value="UniProtKB-KW"/>
</dbReference>
<dbReference type="Gene3D" id="4.10.490.10">
    <property type="entry name" value="High potential iron-sulphur protein"/>
    <property type="match status" value="1"/>
</dbReference>
<keyword evidence="3 8" id="KW-0004">4Fe-4S</keyword>
<evidence type="ECO:0000256" key="5">
    <source>
        <dbReference type="ARBA" id="ARBA00022982"/>
    </source>
</evidence>
<evidence type="ECO:0000256" key="1">
    <source>
        <dbReference type="ARBA" id="ARBA00002137"/>
    </source>
</evidence>
<accession>A0A081N9G4</accession>
<keyword evidence="12" id="KW-1185">Reference proteome</keyword>
<dbReference type="PROSITE" id="PS51373">
    <property type="entry name" value="HIPIP"/>
    <property type="match status" value="1"/>
</dbReference>
<organism evidence="11 12">
    <name type="scientific">Endozoicomonas numazuensis</name>
    <dbReference type="NCBI Taxonomy" id="1137799"/>
    <lineage>
        <taxon>Bacteria</taxon>
        <taxon>Pseudomonadati</taxon>
        <taxon>Pseudomonadota</taxon>
        <taxon>Gammaproteobacteria</taxon>
        <taxon>Oceanospirillales</taxon>
        <taxon>Endozoicomonadaceae</taxon>
        <taxon>Endozoicomonas</taxon>
    </lineage>
</organism>
<name>A0A081N9G4_9GAMM</name>
<dbReference type="EMBL" id="JOKH01000007">
    <property type="protein sequence ID" value="KEQ15087.1"/>
    <property type="molecule type" value="Genomic_DNA"/>
</dbReference>
<sequence>MDRRKFMQLGMACSLIPLISLDSAAETAPTGEVEEDETQAKALNYVRKASDAKDNPKYKEGNTCNNCMFFEPTKNNGCTLFAGRRVEQGGWCAAWNPKPA</sequence>
<dbReference type="GO" id="GO:0046872">
    <property type="term" value="F:metal ion binding"/>
    <property type="evidence" value="ECO:0007669"/>
    <property type="project" value="UniProtKB-KW"/>
</dbReference>
<dbReference type="Proteomes" id="UP000028073">
    <property type="component" value="Unassembled WGS sequence"/>
</dbReference>
<evidence type="ECO:0000256" key="2">
    <source>
        <dbReference type="ARBA" id="ARBA00022448"/>
    </source>
</evidence>
<dbReference type="InterPro" id="IPR036369">
    <property type="entry name" value="HIPIP_sf"/>
</dbReference>
<dbReference type="AlphaFoldDB" id="A0A081N9G4"/>
<dbReference type="SUPFAM" id="SSF57652">
    <property type="entry name" value="HIPIP (high potential iron protein)"/>
    <property type="match status" value="1"/>
</dbReference>
<dbReference type="eggNOG" id="ENOG50330XW">
    <property type="taxonomic scope" value="Bacteria"/>
</dbReference>
<proteinExistence type="inferred from homology"/>
<keyword evidence="4 8" id="KW-0479">Metal-binding</keyword>
<gene>
    <name evidence="11" type="ORF">GZ78_24810</name>
</gene>
<reference evidence="11 12" key="1">
    <citation type="submission" date="2014-06" db="EMBL/GenBank/DDBJ databases">
        <title>Whole Genome Sequences of Three Symbiotic Endozoicomonas Bacteria.</title>
        <authorList>
            <person name="Neave M.J."/>
            <person name="Apprill A."/>
            <person name="Voolstra C.R."/>
        </authorList>
    </citation>
    <scope>NUCLEOTIDE SEQUENCE [LARGE SCALE GENOMIC DNA]</scope>
    <source>
        <strain evidence="11 12">DSM 25634</strain>
    </source>
</reference>
<evidence type="ECO:0000256" key="8">
    <source>
        <dbReference type="RuleBase" id="RU000620"/>
    </source>
</evidence>
<evidence type="ECO:0000256" key="4">
    <source>
        <dbReference type="ARBA" id="ARBA00022723"/>
    </source>
</evidence>
<comment type="function">
    <text evidence="1 8">Specific class of high-redox-potential 4Fe-4S ferredoxins. Functions in anaerobic electron transport in most purple and in some other photosynthetic bacteria and in at least one genus (Paracoccus) of halophilic, denitrifying bacteria.</text>
</comment>
<evidence type="ECO:0000313" key="12">
    <source>
        <dbReference type="Proteomes" id="UP000028073"/>
    </source>
</evidence>
<comment type="similarity">
    <text evidence="8">Belongs to the high-potential iron-sulfur protein (HiPIP) family.</text>
</comment>
<dbReference type="Pfam" id="PF01355">
    <property type="entry name" value="HIPIP"/>
    <property type="match status" value="1"/>
</dbReference>
<feature type="chain" id="PRO_5001760649" description="High-potential iron-sulfur protein" evidence="9">
    <location>
        <begin position="25"/>
        <end position="100"/>
    </location>
</feature>
<dbReference type="STRING" id="1137799.GZ78_24810"/>
<dbReference type="GO" id="GO:0009055">
    <property type="term" value="F:electron transfer activity"/>
    <property type="evidence" value="ECO:0007669"/>
    <property type="project" value="InterPro"/>
</dbReference>
<evidence type="ECO:0000256" key="9">
    <source>
        <dbReference type="SAM" id="SignalP"/>
    </source>
</evidence>
<evidence type="ECO:0000256" key="7">
    <source>
        <dbReference type="ARBA" id="ARBA00023014"/>
    </source>
</evidence>
<feature type="signal peptide" evidence="9">
    <location>
        <begin position="1"/>
        <end position="24"/>
    </location>
</feature>
<comment type="subunit">
    <text evidence="8">Homodimer.</text>
</comment>
<evidence type="ECO:0000256" key="6">
    <source>
        <dbReference type="ARBA" id="ARBA00023004"/>
    </source>
</evidence>
<keyword evidence="5 8" id="KW-0249">Electron transport</keyword>